<feature type="domain" description="EGF-like" evidence="3">
    <location>
        <begin position="311"/>
        <end position="347"/>
    </location>
</feature>
<keyword evidence="2" id="KW-0732">Signal</keyword>
<name>A0ABD0KF70_9CAEN</name>
<feature type="chain" id="PRO_5044892074" description="EGF-like domain-containing protein" evidence="2">
    <location>
        <begin position="20"/>
        <end position="453"/>
    </location>
</feature>
<dbReference type="EMBL" id="JACVVK020000189">
    <property type="protein sequence ID" value="KAK7485775.1"/>
    <property type="molecule type" value="Genomic_DNA"/>
</dbReference>
<feature type="domain" description="EGF-like" evidence="3">
    <location>
        <begin position="52"/>
        <end position="87"/>
    </location>
</feature>
<gene>
    <name evidence="4" type="ORF">BaRGS_00022956</name>
</gene>
<comment type="caution">
    <text evidence="4">The sequence shown here is derived from an EMBL/GenBank/DDBJ whole genome shotgun (WGS) entry which is preliminary data.</text>
</comment>
<dbReference type="PANTHER" id="PTHR39069:SF8">
    <property type="entry name" value="FI17111P1"/>
    <property type="match status" value="1"/>
</dbReference>
<protein>
    <recommendedName>
        <fullName evidence="3">EGF-like domain-containing protein</fullName>
    </recommendedName>
</protein>
<keyword evidence="5" id="KW-1185">Reference proteome</keyword>
<proteinExistence type="predicted"/>
<evidence type="ECO:0000313" key="4">
    <source>
        <dbReference type="EMBL" id="KAK7485775.1"/>
    </source>
</evidence>
<sequence>MKVKSVFLLICMLAGSSSSSNSSDSEGSLSAGRSENDSPRTTSASILEFPSKCNDPSQPCGRHGKCDEHAGKCVCPTNYTAKGDVCVDRIFQLPTSPHATCETYGASKAGDVTNRKCICDEDYFMATSCVPASFPANCTEPGIACSNKHGVCSYDKRCACLDGYYANVNRECVKYSFEPANVTCPDNAACADNTGYCEKGRCFCLPGLFVYGRKCFSSIFNPTRPCKEGERCGDGHGTCHSWNQCICDEGYFRYGEVCAVDVFELESGVCPGTGFCGPDGFCEGNGVCRCSGKNFAKHGECVKAFFTDSPDCVDGKKACSMGLGVCDGHTCSCINGAYVRPHYKACVSTVFENPNCIKGMACSLGKGKCVSGTRCECLSGYIAYPDIGGNAIECVKASSDYFQFSHDGSMLRADFWLVVLQALVAASFLHFQPWYDAAFHSLPRCSEALHANM</sequence>
<dbReference type="AlphaFoldDB" id="A0ABD0KF70"/>
<evidence type="ECO:0000313" key="5">
    <source>
        <dbReference type="Proteomes" id="UP001519460"/>
    </source>
</evidence>
<organism evidence="4 5">
    <name type="scientific">Batillaria attramentaria</name>
    <dbReference type="NCBI Taxonomy" id="370345"/>
    <lineage>
        <taxon>Eukaryota</taxon>
        <taxon>Metazoa</taxon>
        <taxon>Spiralia</taxon>
        <taxon>Lophotrochozoa</taxon>
        <taxon>Mollusca</taxon>
        <taxon>Gastropoda</taxon>
        <taxon>Caenogastropoda</taxon>
        <taxon>Sorbeoconcha</taxon>
        <taxon>Cerithioidea</taxon>
        <taxon>Batillariidae</taxon>
        <taxon>Batillaria</taxon>
    </lineage>
</organism>
<feature type="signal peptide" evidence="2">
    <location>
        <begin position="1"/>
        <end position="19"/>
    </location>
</feature>
<dbReference type="PANTHER" id="PTHR39069">
    <property type="entry name" value="ECDYSONE-INDUCIBLE GENE E1, ISOFORM A"/>
    <property type="match status" value="1"/>
</dbReference>
<evidence type="ECO:0000256" key="2">
    <source>
        <dbReference type="SAM" id="SignalP"/>
    </source>
</evidence>
<feature type="domain" description="EGF-like" evidence="3">
    <location>
        <begin position="355"/>
        <end position="395"/>
    </location>
</feature>
<evidence type="ECO:0000256" key="1">
    <source>
        <dbReference type="SAM" id="MobiDB-lite"/>
    </source>
</evidence>
<dbReference type="Proteomes" id="UP001519460">
    <property type="component" value="Unassembled WGS sequence"/>
</dbReference>
<dbReference type="SMART" id="SM00181">
    <property type="entry name" value="EGF"/>
    <property type="match status" value="5"/>
</dbReference>
<feature type="domain" description="EGF-like" evidence="3">
    <location>
        <begin position="137"/>
        <end position="173"/>
    </location>
</feature>
<accession>A0ABD0KF70</accession>
<evidence type="ECO:0000259" key="3">
    <source>
        <dbReference type="SMART" id="SM00181"/>
    </source>
</evidence>
<dbReference type="InterPro" id="IPR000742">
    <property type="entry name" value="EGF"/>
</dbReference>
<feature type="compositionally biased region" description="Low complexity" evidence="1">
    <location>
        <begin position="16"/>
        <end position="33"/>
    </location>
</feature>
<feature type="region of interest" description="Disordered" evidence="1">
    <location>
        <begin position="16"/>
        <end position="42"/>
    </location>
</feature>
<reference evidence="4 5" key="1">
    <citation type="journal article" date="2023" name="Sci. Data">
        <title>Genome assembly of the Korean intertidal mud-creeper Batillaria attramentaria.</title>
        <authorList>
            <person name="Patra A.K."/>
            <person name="Ho P.T."/>
            <person name="Jun S."/>
            <person name="Lee S.J."/>
            <person name="Kim Y."/>
            <person name="Won Y.J."/>
        </authorList>
    </citation>
    <scope>NUCLEOTIDE SEQUENCE [LARGE SCALE GENOMIC DNA]</scope>
    <source>
        <strain evidence="4">Wonlab-2016</strain>
    </source>
</reference>
<feature type="domain" description="EGF-like" evidence="3">
    <location>
        <begin position="225"/>
        <end position="259"/>
    </location>
</feature>